<evidence type="ECO:0000313" key="1">
    <source>
        <dbReference type="EMBL" id="KAJ7674347.1"/>
    </source>
</evidence>
<keyword evidence="2" id="KW-1185">Reference proteome</keyword>
<dbReference type="Proteomes" id="UP001221757">
    <property type="component" value="Unassembled WGS sequence"/>
</dbReference>
<dbReference type="AlphaFoldDB" id="A0AAD7GBQ5"/>
<dbReference type="EMBL" id="JARKIE010000155">
    <property type="protein sequence ID" value="KAJ7674347.1"/>
    <property type="molecule type" value="Genomic_DNA"/>
</dbReference>
<accession>A0AAD7GBQ5</accession>
<name>A0AAD7GBQ5_MYCRO</name>
<comment type="caution">
    <text evidence="1">The sequence shown here is derived from an EMBL/GenBank/DDBJ whole genome shotgun (WGS) entry which is preliminary data.</text>
</comment>
<evidence type="ECO:0000313" key="2">
    <source>
        <dbReference type="Proteomes" id="UP001221757"/>
    </source>
</evidence>
<proteinExistence type="predicted"/>
<gene>
    <name evidence="1" type="ORF">B0H17DRAFT_1208051</name>
</gene>
<reference evidence="1" key="1">
    <citation type="submission" date="2023-03" db="EMBL/GenBank/DDBJ databases">
        <title>Massive genome expansion in bonnet fungi (Mycena s.s.) driven by repeated elements and novel gene families across ecological guilds.</title>
        <authorList>
            <consortium name="Lawrence Berkeley National Laboratory"/>
            <person name="Harder C.B."/>
            <person name="Miyauchi S."/>
            <person name="Viragh M."/>
            <person name="Kuo A."/>
            <person name="Thoen E."/>
            <person name="Andreopoulos B."/>
            <person name="Lu D."/>
            <person name="Skrede I."/>
            <person name="Drula E."/>
            <person name="Henrissat B."/>
            <person name="Morin E."/>
            <person name="Kohler A."/>
            <person name="Barry K."/>
            <person name="LaButti K."/>
            <person name="Morin E."/>
            <person name="Salamov A."/>
            <person name="Lipzen A."/>
            <person name="Mereny Z."/>
            <person name="Hegedus B."/>
            <person name="Baldrian P."/>
            <person name="Stursova M."/>
            <person name="Weitz H."/>
            <person name="Taylor A."/>
            <person name="Grigoriev I.V."/>
            <person name="Nagy L.G."/>
            <person name="Martin F."/>
            <person name="Kauserud H."/>
        </authorList>
    </citation>
    <scope>NUCLEOTIDE SEQUENCE</scope>
    <source>
        <strain evidence="1">CBHHK067</strain>
    </source>
</reference>
<sequence>MDRLCIPTTTDYHLVNHEVAVALCPRIHTSYSFVFLTGSLSGRSASIFWCVCYDYTFINVDEYLAGFCSARDFDCKSMSVAISTFGSPASVMIIYCGDQHTSTGHPGNTWAAELCKTSVQKWVGNVVVLKVDTQTGSLLPCVQADYLQAESSARCVVANDLL</sequence>
<protein>
    <submittedName>
        <fullName evidence="1">Uncharacterized protein</fullName>
    </submittedName>
</protein>
<organism evidence="1 2">
    <name type="scientific">Mycena rosella</name>
    <name type="common">Pink bonnet</name>
    <name type="synonym">Agaricus rosellus</name>
    <dbReference type="NCBI Taxonomy" id="1033263"/>
    <lineage>
        <taxon>Eukaryota</taxon>
        <taxon>Fungi</taxon>
        <taxon>Dikarya</taxon>
        <taxon>Basidiomycota</taxon>
        <taxon>Agaricomycotina</taxon>
        <taxon>Agaricomycetes</taxon>
        <taxon>Agaricomycetidae</taxon>
        <taxon>Agaricales</taxon>
        <taxon>Marasmiineae</taxon>
        <taxon>Mycenaceae</taxon>
        <taxon>Mycena</taxon>
    </lineage>
</organism>